<feature type="domain" description="Multidrug resistance protein MdtA-like C-terminal permuted SH3" evidence="9">
    <location>
        <begin position="301"/>
        <end position="360"/>
    </location>
</feature>
<dbReference type="InterPro" id="IPR058624">
    <property type="entry name" value="MdtA-like_HH"/>
</dbReference>
<evidence type="ECO:0000256" key="4">
    <source>
        <dbReference type="SAM" id="Coils"/>
    </source>
</evidence>
<proteinExistence type="inferred from homology"/>
<dbReference type="Pfam" id="PF25967">
    <property type="entry name" value="RND-MFP_C"/>
    <property type="match status" value="1"/>
</dbReference>
<evidence type="ECO:0000259" key="6">
    <source>
        <dbReference type="Pfam" id="PF25876"/>
    </source>
</evidence>
<dbReference type="Proteomes" id="UP000592294">
    <property type="component" value="Unassembled WGS sequence"/>
</dbReference>
<evidence type="ECO:0000256" key="3">
    <source>
        <dbReference type="ARBA" id="ARBA00022448"/>
    </source>
</evidence>
<evidence type="ECO:0000313" key="10">
    <source>
        <dbReference type="EMBL" id="NVZ08986.1"/>
    </source>
</evidence>
<evidence type="ECO:0000259" key="8">
    <source>
        <dbReference type="Pfam" id="PF25954"/>
    </source>
</evidence>
<dbReference type="GO" id="GO:0015562">
    <property type="term" value="F:efflux transmembrane transporter activity"/>
    <property type="evidence" value="ECO:0007669"/>
    <property type="project" value="TreeGrafter"/>
</dbReference>
<evidence type="ECO:0000256" key="2">
    <source>
        <dbReference type="ARBA" id="ARBA00009477"/>
    </source>
</evidence>
<keyword evidence="3" id="KW-0813">Transport</keyword>
<dbReference type="InterPro" id="IPR058627">
    <property type="entry name" value="MdtA-like_C"/>
</dbReference>
<comment type="subcellular location">
    <subcellularLocation>
        <location evidence="1">Cell envelope</location>
    </subcellularLocation>
</comment>
<dbReference type="NCBIfam" id="TIGR01730">
    <property type="entry name" value="RND_mfp"/>
    <property type="match status" value="1"/>
</dbReference>
<dbReference type="PANTHER" id="PTHR30469:SF38">
    <property type="entry name" value="HLYD FAMILY SECRETION PROTEIN"/>
    <property type="match status" value="1"/>
</dbReference>
<keyword evidence="11" id="KW-1185">Reference proteome</keyword>
<evidence type="ECO:0000259" key="9">
    <source>
        <dbReference type="Pfam" id="PF25967"/>
    </source>
</evidence>
<keyword evidence="4" id="KW-0175">Coiled coil</keyword>
<organism evidence="10 11">
    <name type="scientific">Allochromatium humboldtianum</name>
    <dbReference type="NCBI Taxonomy" id="504901"/>
    <lineage>
        <taxon>Bacteria</taxon>
        <taxon>Pseudomonadati</taxon>
        <taxon>Pseudomonadota</taxon>
        <taxon>Gammaproteobacteria</taxon>
        <taxon>Chromatiales</taxon>
        <taxon>Chromatiaceae</taxon>
        <taxon>Allochromatium</taxon>
    </lineage>
</organism>
<comment type="similarity">
    <text evidence="2">Belongs to the membrane fusion protein (MFP) (TC 8.A.1) family.</text>
</comment>
<dbReference type="Pfam" id="PF25876">
    <property type="entry name" value="HH_MFP_RND"/>
    <property type="match status" value="1"/>
</dbReference>
<feature type="region of interest" description="Disordered" evidence="5">
    <location>
        <begin position="376"/>
        <end position="397"/>
    </location>
</feature>
<dbReference type="Pfam" id="PF25954">
    <property type="entry name" value="Beta-barrel_RND_2"/>
    <property type="match status" value="1"/>
</dbReference>
<dbReference type="Gene3D" id="2.40.30.170">
    <property type="match status" value="1"/>
</dbReference>
<dbReference type="Gene3D" id="2.40.420.20">
    <property type="match status" value="1"/>
</dbReference>
<dbReference type="InterPro" id="IPR058625">
    <property type="entry name" value="MdtA-like_BSH"/>
</dbReference>
<gene>
    <name evidence="10" type="ORF">HW932_06900</name>
</gene>
<accession>A0A850R9F2</accession>
<sequence>MQQAVSQRTSRYRSALVTVASMCTALLIGGCEFEQSAESSAAPEPIRPVRVAEVVETGGGEEIRLSGTIEAEDSINLAFRVGGQLIQRTVNVGDRVRAGQTVARLDPETAQNAVDAARANVAAAMARLVETRNTIARYEPMVARGFVARQQFDRAVESRNAAEAQVEAAEAKLRSAENQRSFTELVADAAGTVTARGAEPGEVVAAGQMVVQLAREGGRDAVFDFPPRVKDALAADTVIEVVSTTDPNVRALGRVREISPQADPVTRTFRVRVGLANPPEALRLGSSVSGKVPVGGGAEGISIPAAALTRADGQPAVWVVDPGTQRVALRNIDVIAYELDRVLVQHGLMPGDLVVTAGVQSLRPDQPVRLLGAVSAPAVSDEAAPESAGETTGGTPR</sequence>
<dbReference type="Pfam" id="PF25917">
    <property type="entry name" value="BSH_RND"/>
    <property type="match status" value="1"/>
</dbReference>
<dbReference type="EMBL" id="JABZEO010000004">
    <property type="protein sequence ID" value="NVZ08986.1"/>
    <property type="molecule type" value="Genomic_DNA"/>
</dbReference>
<evidence type="ECO:0000313" key="11">
    <source>
        <dbReference type="Proteomes" id="UP000592294"/>
    </source>
</evidence>
<reference evidence="10 11" key="1">
    <citation type="submission" date="2020-06" db="EMBL/GenBank/DDBJ databases">
        <title>Whole-genome sequence of Allochromatium humboldtianum DSM 21881, type strain.</title>
        <authorList>
            <person name="Kyndt J.A."/>
            <person name="Meyer T.E."/>
        </authorList>
    </citation>
    <scope>NUCLEOTIDE SEQUENCE [LARGE SCALE GENOMIC DNA]</scope>
    <source>
        <strain evidence="10 11">DSM 21881</strain>
    </source>
</reference>
<evidence type="ECO:0000256" key="1">
    <source>
        <dbReference type="ARBA" id="ARBA00004196"/>
    </source>
</evidence>
<name>A0A850R9F2_9GAMM</name>
<feature type="coiled-coil region" evidence="4">
    <location>
        <begin position="152"/>
        <end position="186"/>
    </location>
</feature>
<dbReference type="InterPro" id="IPR006143">
    <property type="entry name" value="RND_pump_MFP"/>
</dbReference>
<feature type="domain" description="Multidrug resistance protein MdtA-like alpha-helical hairpin" evidence="6">
    <location>
        <begin position="115"/>
        <end position="179"/>
    </location>
</feature>
<dbReference type="Gene3D" id="2.40.50.100">
    <property type="match status" value="1"/>
</dbReference>
<dbReference type="GO" id="GO:1990281">
    <property type="term" value="C:efflux pump complex"/>
    <property type="evidence" value="ECO:0007669"/>
    <property type="project" value="TreeGrafter"/>
</dbReference>
<comment type="caution">
    <text evidence="10">The sequence shown here is derived from an EMBL/GenBank/DDBJ whole genome shotgun (WGS) entry which is preliminary data.</text>
</comment>
<evidence type="ECO:0000259" key="7">
    <source>
        <dbReference type="Pfam" id="PF25917"/>
    </source>
</evidence>
<dbReference type="PANTHER" id="PTHR30469">
    <property type="entry name" value="MULTIDRUG RESISTANCE PROTEIN MDTA"/>
    <property type="match status" value="1"/>
</dbReference>
<dbReference type="InterPro" id="IPR058792">
    <property type="entry name" value="Beta-barrel_RND_2"/>
</dbReference>
<dbReference type="SUPFAM" id="SSF111369">
    <property type="entry name" value="HlyD-like secretion proteins"/>
    <property type="match status" value="1"/>
</dbReference>
<dbReference type="AlphaFoldDB" id="A0A850R9F2"/>
<evidence type="ECO:0000256" key="5">
    <source>
        <dbReference type="SAM" id="MobiDB-lite"/>
    </source>
</evidence>
<feature type="domain" description="CusB-like beta-barrel" evidence="8">
    <location>
        <begin position="228"/>
        <end position="289"/>
    </location>
</feature>
<dbReference type="RefSeq" id="WP_176975763.1">
    <property type="nucleotide sequence ID" value="NZ_JABZEO010000004.1"/>
</dbReference>
<feature type="domain" description="Multidrug resistance protein MdtA-like barrel-sandwich hybrid" evidence="7">
    <location>
        <begin position="78"/>
        <end position="209"/>
    </location>
</feature>
<protein>
    <submittedName>
        <fullName evidence="10">Efflux RND transporter periplasmic adaptor subunit</fullName>
    </submittedName>
</protein>
<dbReference type="Gene3D" id="1.10.287.470">
    <property type="entry name" value="Helix hairpin bin"/>
    <property type="match status" value="1"/>
</dbReference>